<feature type="binding site" evidence="17">
    <location>
        <position position="284"/>
    </location>
    <ligand>
        <name>Mn(2+)</name>
        <dbReference type="ChEBI" id="CHEBI:29035"/>
        <label>1</label>
    </ligand>
</feature>
<evidence type="ECO:0000256" key="3">
    <source>
        <dbReference type="ARBA" id="ARBA00009799"/>
    </source>
</evidence>
<evidence type="ECO:0000256" key="5">
    <source>
        <dbReference type="ARBA" id="ARBA00022598"/>
    </source>
</evidence>
<feature type="binding site" evidence="17">
    <location>
        <position position="129"/>
    </location>
    <ligand>
        <name>ATP</name>
        <dbReference type="ChEBI" id="CHEBI:30616"/>
        <label>1</label>
    </ligand>
</feature>
<dbReference type="Pfam" id="PF02142">
    <property type="entry name" value="MGS"/>
    <property type="match status" value="1"/>
</dbReference>
<comment type="pathway">
    <text evidence="17">Pyrimidine metabolism; UMP biosynthesis via de novo pathway; (S)-dihydroorotate from bicarbonate: step 1/3.</text>
</comment>
<dbReference type="SMART" id="SM00851">
    <property type="entry name" value="MGS"/>
    <property type="match status" value="1"/>
</dbReference>
<feature type="binding site" evidence="17">
    <location>
        <position position="837"/>
    </location>
    <ligand>
        <name>Mn(2+)</name>
        <dbReference type="ChEBI" id="CHEBI:29035"/>
        <label>4</label>
    </ligand>
</feature>
<evidence type="ECO:0000256" key="17">
    <source>
        <dbReference type="HAMAP-Rule" id="MF_01210"/>
    </source>
</evidence>
<dbReference type="GO" id="GO:0004088">
    <property type="term" value="F:carbamoyl-phosphate synthase (glutamine-hydrolyzing) activity"/>
    <property type="evidence" value="ECO:0007669"/>
    <property type="project" value="UniProtKB-UniRule"/>
</dbReference>
<feature type="binding site" evidence="17">
    <location>
        <position position="208"/>
    </location>
    <ligand>
        <name>ATP</name>
        <dbReference type="ChEBI" id="CHEBI:30616"/>
        <label>1</label>
    </ligand>
</feature>
<dbReference type="PROSITE" id="PS00866">
    <property type="entry name" value="CPSASE_1"/>
    <property type="match status" value="2"/>
</dbReference>
<feature type="domain" description="ATP-grasp" evidence="18">
    <location>
        <begin position="133"/>
        <end position="327"/>
    </location>
</feature>
<dbReference type="SUPFAM" id="SSF56059">
    <property type="entry name" value="Glutathione synthetase ATP-binding domain-like"/>
    <property type="match status" value="2"/>
</dbReference>
<keyword evidence="12 17" id="KW-0665">Pyrimidine biosynthesis</keyword>
<dbReference type="PANTHER" id="PTHR11405">
    <property type="entry name" value="CARBAMOYLTRANSFERASE FAMILY MEMBER"/>
    <property type="match status" value="1"/>
</dbReference>
<dbReference type="HAMAP" id="MF_01210_B">
    <property type="entry name" value="CPSase_L_chain_B"/>
    <property type="match status" value="1"/>
</dbReference>
<dbReference type="InterPro" id="IPR006275">
    <property type="entry name" value="CPSase_lsu"/>
</dbReference>
<feature type="binding site" evidence="17">
    <location>
        <position position="298"/>
    </location>
    <ligand>
        <name>Mg(2+)</name>
        <dbReference type="ChEBI" id="CHEBI:18420"/>
        <label>1</label>
    </ligand>
</feature>
<keyword evidence="9 17" id="KW-0547">Nucleotide-binding</keyword>
<dbReference type="Gene3D" id="3.30.1490.20">
    <property type="entry name" value="ATP-grasp fold, A domain"/>
    <property type="match status" value="1"/>
</dbReference>
<dbReference type="UniPathway" id="UPA00070">
    <property type="reaction ID" value="UER00115"/>
</dbReference>
<dbReference type="NCBIfam" id="NF003671">
    <property type="entry name" value="PRK05294.1"/>
    <property type="match status" value="1"/>
</dbReference>
<comment type="domain">
    <text evidence="17">The large subunit is composed of 2 ATP-grasp domains that are involved in binding the 2 ATP molecules needed for carbamoyl phosphate synthesis. The N-terminal ATP-grasp domain (referred to as the carboxyphosphate synthetic component) catalyzes the ATP-dependent phosphorylation of hydrogencarbonate to carboxyphosphate and the subsequent nucleophilic attack by ammonia to form a carbamate intermediate. The C-terminal ATP-grasp domain (referred to as the carbamoyl phosphate synthetic component) then catalyzes the phosphorylation of carbamate with the second ATP to form the end product carbamoyl phosphate. The reactive and unstable enzyme intermediates are sequentially channeled from one active site to the next through the interior of the protein over a distance of at least 96 A.</text>
</comment>
<dbReference type="FunFam" id="3.40.50.20:FF:000001">
    <property type="entry name" value="Carbamoyl-phosphate synthase large chain"/>
    <property type="match status" value="1"/>
</dbReference>
<dbReference type="Pfam" id="PF02786">
    <property type="entry name" value="CPSase_L_D2"/>
    <property type="match status" value="2"/>
</dbReference>
<dbReference type="Gene3D" id="3.40.50.20">
    <property type="match status" value="2"/>
</dbReference>
<evidence type="ECO:0000313" key="21">
    <source>
        <dbReference type="Proteomes" id="UP000295325"/>
    </source>
</evidence>
<feature type="region of interest" description="Allosteric domain" evidence="17">
    <location>
        <begin position="935"/>
        <end position="1070"/>
    </location>
</feature>
<dbReference type="GO" id="GO:0044205">
    <property type="term" value="P:'de novo' UMP biosynthetic process"/>
    <property type="evidence" value="ECO:0007669"/>
    <property type="project" value="UniProtKB-UniRule"/>
</dbReference>
<feature type="binding site" evidence="17">
    <location>
        <position position="711"/>
    </location>
    <ligand>
        <name>ATP</name>
        <dbReference type="ChEBI" id="CHEBI:30616"/>
        <label>2</label>
    </ligand>
</feature>
<dbReference type="FunFam" id="3.40.50.20:FF:000002">
    <property type="entry name" value="Carbamoyl-phosphate synthase large chain"/>
    <property type="match status" value="1"/>
</dbReference>
<keyword evidence="7" id="KW-0479">Metal-binding</keyword>
<dbReference type="Gene3D" id="1.10.1030.10">
    <property type="entry name" value="Carbamoyl-phosphate synthetase, large subunit oligomerisation domain"/>
    <property type="match status" value="1"/>
</dbReference>
<dbReference type="InterPro" id="IPR036914">
    <property type="entry name" value="MGS-like_dom_sf"/>
</dbReference>
<evidence type="ECO:0000256" key="11">
    <source>
        <dbReference type="ARBA" id="ARBA00022842"/>
    </source>
</evidence>
<dbReference type="SUPFAM" id="SSF52335">
    <property type="entry name" value="Methylglyoxal synthase-like"/>
    <property type="match status" value="1"/>
</dbReference>
<dbReference type="GO" id="GO:0005737">
    <property type="term" value="C:cytoplasm"/>
    <property type="evidence" value="ECO:0007669"/>
    <property type="project" value="TreeGrafter"/>
</dbReference>
<feature type="binding site" evidence="17">
    <location>
        <position position="839"/>
    </location>
    <ligand>
        <name>Mn(2+)</name>
        <dbReference type="ChEBI" id="CHEBI:29035"/>
        <label>4</label>
    </ligand>
</feature>
<evidence type="ECO:0000256" key="8">
    <source>
        <dbReference type="ARBA" id="ARBA00022737"/>
    </source>
</evidence>
<keyword evidence="4 17" id="KW-0055">Arginine biosynthesis</keyword>
<feature type="binding site" evidence="17">
    <location>
        <position position="756"/>
    </location>
    <ligand>
        <name>ATP</name>
        <dbReference type="ChEBI" id="CHEBI:30616"/>
        <label>2</label>
    </ligand>
</feature>
<dbReference type="Pfam" id="PF02787">
    <property type="entry name" value="CPSase_L_D3"/>
    <property type="match status" value="1"/>
</dbReference>
<dbReference type="InterPro" id="IPR016185">
    <property type="entry name" value="PreATP-grasp_dom_sf"/>
</dbReference>
<feature type="binding site" evidence="17">
    <location>
        <position position="298"/>
    </location>
    <ligand>
        <name>Mg(2+)</name>
        <dbReference type="ChEBI" id="CHEBI:18420"/>
        <label>2</label>
    </ligand>
</feature>
<dbReference type="InterPro" id="IPR005480">
    <property type="entry name" value="CPSase_lsu_oligo"/>
</dbReference>
<comment type="catalytic activity">
    <reaction evidence="15 17">
        <text>hydrogencarbonate + L-glutamine + 2 ATP + H2O = carbamoyl phosphate + L-glutamate + 2 ADP + phosphate + 2 H(+)</text>
        <dbReference type="Rhea" id="RHEA:18633"/>
        <dbReference type="ChEBI" id="CHEBI:15377"/>
        <dbReference type="ChEBI" id="CHEBI:15378"/>
        <dbReference type="ChEBI" id="CHEBI:17544"/>
        <dbReference type="ChEBI" id="CHEBI:29985"/>
        <dbReference type="ChEBI" id="CHEBI:30616"/>
        <dbReference type="ChEBI" id="CHEBI:43474"/>
        <dbReference type="ChEBI" id="CHEBI:58228"/>
        <dbReference type="ChEBI" id="CHEBI:58359"/>
        <dbReference type="ChEBI" id="CHEBI:456216"/>
        <dbReference type="EC" id="6.3.5.5"/>
    </reaction>
</comment>
<protein>
    <recommendedName>
        <fullName evidence="17">Carbamoyl phosphate synthase large chain</fullName>
        <ecNumber evidence="17">6.3.4.16</ecNumber>
        <ecNumber evidence="17">6.3.5.5</ecNumber>
    </recommendedName>
    <alternativeName>
        <fullName evidence="17">Carbamoyl phosphate synthetase ammonia chain</fullName>
    </alternativeName>
</protein>
<feature type="binding site" evidence="17">
    <location>
        <position position="824"/>
    </location>
    <ligand>
        <name>Mn(2+)</name>
        <dbReference type="ChEBI" id="CHEBI:29035"/>
        <label>3</label>
    </ligand>
</feature>
<keyword evidence="10 17" id="KW-0067">ATP-binding</keyword>
<organism evidence="20 21">
    <name type="scientific">Fonticella tunisiensis</name>
    <dbReference type="NCBI Taxonomy" id="1096341"/>
    <lineage>
        <taxon>Bacteria</taxon>
        <taxon>Bacillati</taxon>
        <taxon>Bacillota</taxon>
        <taxon>Clostridia</taxon>
        <taxon>Eubacteriales</taxon>
        <taxon>Clostridiaceae</taxon>
        <taxon>Fonticella</taxon>
    </lineage>
</organism>
<feature type="binding site" evidence="17">
    <location>
        <position position="169"/>
    </location>
    <ligand>
        <name>ATP</name>
        <dbReference type="ChEBI" id="CHEBI:30616"/>
        <label>1</label>
    </ligand>
</feature>
<comment type="subunit">
    <text evidence="17">Composed of two chains; the small (or glutamine) chain promotes the hydrolysis of glutamine to ammonia, which is used by the large (or ammonia) chain to synthesize carbamoyl phosphate. Tetramer of heterodimers (alpha,beta)4.</text>
</comment>
<feature type="binding site" evidence="17">
    <location>
        <position position="837"/>
    </location>
    <ligand>
        <name>Mg(2+)</name>
        <dbReference type="ChEBI" id="CHEBI:18420"/>
        <label>4</label>
    </ligand>
</feature>
<comment type="function">
    <text evidence="17">Large subunit of the glutamine-dependent carbamoyl phosphate synthetase (CPSase). CPSase catalyzes the formation of carbamoyl phosphate from the ammonia moiety of glutamine, carbonate, and phosphate donated by ATP, constituting the first step of 2 biosynthetic pathways, one leading to arginine and/or urea and the other to pyrimidine nucleotides. The large subunit (synthetase) binds the substrates ammonia (free or transferred from glutamine from the small subunit), hydrogencarbonate and ATP and carries out an ATP-coupled ligase reaction, activating hydrogencarbonate by forming carboxy phosphate which reacts with ammonia to form carbamoyl phosphate.</text>
</comment>
<feature type="binding site" evidence="17">
    <location>
        <position position="752"/>
    </location>
    <ligand>
        <name>ATP</name>
        <dbReference type="ChEBI" id="CHEBI:30616"/>
        <label>2</label>
    </ligand>
</feature>
<dbReference type="PROSITE" id="PS50975">
    <property type="entry name" value="ATP_GRASP"/>
    <property type="match status" value="2"/>
</dbReference>
<feature type="binding site" evidence="17">
    <location>
        <position position="300"/>
    </location>
    <ligand>
        <name>Mg(2+)</name>
        <dbReference type="ChEBI" id="CHEBI:18420"/>
        <label>2</label>
    </ligand>
</feature>
<feature type="binding site" evidence="17">
    <location>
        <position position="824"/>
    </location>
    <ligand>
        <name>Mg(2+)</name>
        <dbReference type="ChEBI" id="CHEBI:18420"/>
        <label>3</label>
    </ligand>
</feature>
<evidence type="ECO:0000256" key="1">
    <source>
        <dbReference type="ARBA" id="ARBA00001936"/>
    </source>
</evidence>
<dbReference type="PRINTS" id="PR00098">
    <property type="entry name" value="CPSASE"/>
</dbReference>
<dbReference type="Pfam" id="PF25596">
    <property type="entry name" value="CPSase_L_D1"/>
    <property type="match status" value="2"/>
</dbReference>
<dbReference type="OrthoDB" id="9804197at2"/>
<evidence type="ECO:0000259" key="19">
    <source>
        <dbReference type="PROSITE" id="PS51855"/>
    </source>
</evidence>
<feature type="binding site" evidence="17">
    <location>
        <position position="782"/>
    </location>
    <ligand>
        <name>ATP</name>
        <dbReference type="ChEBI" id="CHEBI:30616"/>
        <label>2</label>
    </ligand>
</feature>
<dbReference type="NCBIfam" id="NF009455">
    <property type="entry name" value="PRK12815.1"/>
    <property type="match status" value="1"/>
</dbReference>
<feature type="binding site" evidence="17">
    <location>
        <position position="284"/>
    </location>
    <ligand>
        <name>ATP</name>
        <dbReference type="ChEBI" id="CHEBI:30616"/>
        <label>1</label>
    </ligand>
</feature>
<feature type="domain" description="MGS-like" evidence="19">
    <location>
        <begin position="935"/>
        <end position="1070"/>
    </location>
</feature>
<feature type="binding site" evidence="17">
    <location>
        <position position="241"/>
    </location>
    <ligand>
        <name>ATP</name>
        <dbReference type="ChEBI" id="CHEBI:30616"/>
        <label>1</label>
    </ligand>
</feature>
<evidence type="ECO:0000256" key="6">
    <source>
        <dbReference type="ARBA" id="ARBA00022605"/>
    </source>
</evidence>
<feature type="binding site" evidence="17">
    <location>
        <position position="298"/>
    </location>
    <ligand>
        <name>Mn(2+)</name>
        <dbReference type="ChEBI" id="CHEBI:29035"/>
        <label>2</label>
    </ligand>
</feature>
<feature type="binding site" evidence="17">
    <location>
        <position position="176"/>
    </location>
    <ligand>
        <name>ATP</name>
        <dbReference type="ChEBI" id="CHEBI:30616"/>
        <label>1</label>
    </ligand>
</feature>
<dbReference type="GO" id="GO:0006541">
    <property type="term" value="P:glutamine metabolic process"/>
    <property type="evidence" value="ECO:0007669"/>
    <property type="project" value="TreeGrafter"/>
</dbReference>
<dbReference type="Gene3D" id="3.30.470.20">
    <property type="entry name" value="ATP-grasp fold, B domain"/>
    <property type="match status" value="2"/>
</dbReference>
<gene>
    <name evidence="17" type="primary">carB</name>
    <name evidence="20" type="ORF">EDD71_1436</name>
</gene>
<evidence type="ECO:0000313" key="20">
    <source>
        <dbReference type="EMBL" id="TDT45980.1"/>
    </source>
</evidence>
<dbReference type="EMBL" id="SOAZ01000043">
    <property type="protein sequence ID" value="TDT45980.1"/>
    <property type="molecule type" value="Genomic_DNA"/>
</dbReference>
<dbReference type="HAMAP" id="MF_01210_A">
    <property type="entry name" value="CPSase_L_chain_A"/>
    <property type="match status" value="1"/>
</dbReference>
<feature type="binding site" evidence="17">
    <location>
        <position position="175"/>
    </location>
    <ligand>
        <name>ATP</name>
        <dbReference type="ChEBI" id="CHEBI:30616"/>
        <label>1</label>
    </ligand>
</feature>
<dbReference type="Proteomes" id="UP000295325">
    <property type="component" value="Unassembled WGS sequence"/>
</dbReference>
<feature type="binding site" evidence="17">
    <location>
        <position position="750"/>
    </location>
    <ligand>
        <name>ATP</name>
        <dbReference type="ChEBI" id="CHEBI:30616"/>
        <label>2</label>
    </ligand>
</feature>
<dbReference type="EC" id="6.3.5.5" evidence="17"/>
<reference evidence="20 21" key="1">
    <citation type="submission" date="2019-03" db="EMBL/GenBank/DDBJ databases">
        <title>Genomic Encyclopedia of Type Strains, Phase IV (KMG-IV): sequencing the most valuable type-strain genomes for metagenomic binning, comparative biology and taxonomic classification.</title>
        <authorList>
            <person name="Goeker M."/>
        </authorList>
    </citation>
    <scope>NUCLEOTIDE SEQUENCE [LARGE SCALE GENOMIC DNA]</scope>
    <source>
        <strain evidence="20 21">DSM 24455</strain>
    </source>
</reference>
<comment type="catalytic activity">
    <reaction evidence="14 17">
        <text>hydrogencarbonate + NH4(+) + 2 ATP = carbamoyl phosphate + 2 ADP + phosphate + 2 H(+)</text>
        <dbReference type="Rhea" id="RHEA:18029"/>
        <dbReference type="ChEBI" id="CHEBI:15378"/>
        <dbReference type="ChEBI" id="CHEBI:17544"/>
        <dbReference type="ChEBI" id="CHEBI:28938"/>
        <dbReference type="ChEBI" id="CHEBI:30616"/>
        <dbReference type="ChEBI" id="CHEBI:43474"/>
        <dbReference type="ChEBI" id="CHEBI:58228"/>
        <dbReference type="ChEBI" id="CHEBI:456216"/>
        <dbReference type="EC" id="6.3.4.16"/>
    </reaction>
</comment>
<feature type="binding site" evidence="17">
    <location>
        <position position="242"/>
    </location>
    <ligand>
        <name>ATP</name>
        <dbReference type="ChEBI" id="CHEBI:30616"/>
        <label>1</label>
    </ligand>
</feature>
<evidence type="ECO:0000256" key="14">
    <source>
        <dbReference type="ARBA" id="ARBA00047359"/>
    </source>
</evidence>
<proteinExistence type="inferred from homology"/>
<keyword evidence="11" id="KW-0460">Magnesium</keyword>
<dbReference type="InterPro" id="IPR036897">
    <property type="entry name" value="CarbamoylP_synth_lsu_oligo_sf"/>
</dbReference>
<dbReference type="GO" id="GO:0005524">
    <property type="term" value="F:ATP binding"/>
    <property type="evidence" value="ECO:0007669"/>
    <property type="project" value="UniProtKB-UniRule"/>
</dbReference>
<dbReference type="UniPathway" id="UPA00068">
    <property type="reaction ID" value="UER00171"/>
</dbReference>
<keyword evidence="5 17" id="KW-0436">Ligase</keyword>
<keyword evidence="8 17" id="KW-0677">Repeat</keyword>
<dbReference type="InterPro" id="IPR005479">
    <property type="entry name" value="CPAse_ATP-bd"/>
</dbReference>
<comment type="function">
    <text evidence="16">Small subunit of the glutamine-dependent carbamoyl phosphate synthetase (CPSase). CPSase catalyzes the formation of carbamoyl phosphate from the ammonia moiety of glutamine, carbonate, and phosphate donated by ATP, constituting the first step of the biosynthetic pathway leading to pyrimidine nucleotides. The large subunit (synthetase) binds the substrates ammonia (free or transferred from glutamine from the small subunit), hydrogencarbonate and ATP and carries out an ATP-coupled ligase reaction, activating hydrogencarbonate by forming carboxy phosphate which reacts with ammonia to form carbamoyl phosphate.</text>
</comment>
<comment type="pathway">
    <text evidence="2 17">Amino-acid biosynthesis; L-arginine biosynthesis; carbamoyl phosphate from bicarbonate: step 1/1.</text>
</comment>
<comment type="cofactor">
    <cofactor evidence="1">
        <name>Mn(2+)</name>
        <dbReference type="ChEBI" id="CHEBI:29035"/>
    </cofactor>
</comment>
<evidence type="ECO:0000259" key="18">
    <source>
        <dbReference type="PROSITE" id="PS50975"/>
    </source>
</evidence>
<comment type="caution">
    <text evidence="17">Lacks conserved residue(s) required for the propagation of feature annotation.</text>
</comment>
<feature type="binding site" evidence="17">
    <location>
        <position position="824"/>
    </location>
    <ligand>
        <name>ATP</name>
        <dbReference type="ChEBI" id="CHEBI:30616"/>
        <label>2</label>
    </ligand>
</feature>
<keyword evidence="6 17" id="KW-0028">Amino-acid biosynthesis</keyword>
<feature type="binding site" evidence="17">
    <location>
        <position position="783"/>
    </location>
    <ligand>
        <name>ATP</name>
        <dbReference type="ChEBI" id="CHEBI:30616"/>
        <label>2</label>
    </ligand>
</feature>
<dbReference type="SMART" id="SM01096">
    <property type="entry name" value="CPSase_L_D3"/>
    <property type="match status" value="1"/>
</dbReference>
<comment type="cofactor">
    <cofactor evidence="17">
        <name>Mg(2+)</name>
        <dbReference type="ChEBI" id="CHEBI:18420"/>
    </cofactor>
    <cofactor evidence="17">
        <name>Mn(2+)</name>
        <dbReference type="ChEBI" id="CHEBI:29035"/>
    </cofactor>
    <text evidence="17">Binds 4 Mg(2+) or Mn(2+) ions per subunit.</text>
</comment>
<feature type="binding site" evidence="17">
    <location>
        <position position="298"/>
    </location>
    <ligand>
        <name>ATP</name>
        <dbReference type="ChEBI" id="CHEBI:30616"/>
        <label>1</label>
    </ligand>
</feature>
<feature type="binding site" evidence="17">
    <location>
        <position position="781"/>
    </location>
    <ligand>
        <name>ATP</name>
        <dbReference type="ChEBI" id="CHEBI:30616"/>
        <label>2</label>
    </ligand>
</feature>
<feature type="binding site" evidence="17">
    <location>
        <position position="243"/>
    </location>
    <ligand>
        <name>ATP</name>
        <dbReference type="ChEBI" id="CHEBI:30616"/>
        <label>1</label>
    </ligand>
</feature>
<feature type="binding site" evidence="17">
    <location>
        <position position="284"/>
    </location>
    <ligand>
        <name>Mg(2+)</name>
        <dbReference type="ChEBI" id="CHEBI:18420"/>
        <label>1</label>
    </ligand>
</feature>
<sequence length="1070" mass="119147">MPKREDIKKVIVIGSGPIVIGQAAEFDYSGTQACKALKEEGIEVVLINSNPATIMTDREVADKVYIEPITLDFVKKIIYKEKPDGILSSLGGQTGLNMAVELAKDGILEELGVELLGTPLESIQRAEDRKLFKKTMEEIGERVPNSTIVTNLKDAVAFAEKVGFPIIVRPAYTLGGTGGGIANDMEEFKYIAGRGLKLSMIHQILLEQSVAGWKEIEYEVIRDNADNCIVICNMENLDPVGVHTGDSIVVAPSQTLSDVEYQMLRSASIRIIRALKINGGCNIQFALNPNSFEYVVIEVNPRVSRSSALASKATGYPIARVTAKIAVGMNLDEIKNSITQNTYACFEPSLDYVVTKVPRWPFDKFNTANRTLGTQMKATGEVMAIGRTFEESFLKAIDSLDIKLNYQLGLKEFEDKSIEELKEFIRVPRDERIFAICKALQKGVSVEEIVDITKIDYFFIKKLEKIVLLAKEIKESSIEHISYELMYKAKKIGFGDSYIANLMNTTVEKVMEKRKQYRIFPVYKMVDTCAGEFEAATPYYYSTYEEEDDVVVNDRRKVIVIGSGPIRIGQGIEFDYCSVHSAQTLRELGVESIIVNNNPETVSTDFDTSDKLYFEPLTKECVLDIIEKEKPEGVIVQFGGQTAINLATALQEAGVKILGTDVKSIDIAEDREKFLKLLEKLNIPLPPGSTAFCVEQAIEIANEIGYPVLVRPSYVLGGRAMEIVYNDRELREYMQLAVNVSTQHPVLIDKYILGKEVEVDGISDGIDVLIPGIMEHVERAGVHSGDSMAIYPPQKLEEDSKNIIIEYTLKIAKALKIKGLFNIQFVLDEKNKVYVIEVNPRASRTVPILSKVTGIPMIALATKVIMGKSLKGLGYATGLVKETDFIAVKVPVFSFSKLTMVDTFLGPEMKSTGEVMGVDKEYNKALNKALVASGIKIPAAGNVLLSIAQRDLDEGVEIAKKLFNMGYKLLATNHTYSYLKERGINVKLIPIEEVQRWLKEDRIDLVINTPTKGKIPTRNGFSIRRTAMEYNVPCITSFDTLNAILATIERNREENHKMDVYSLSEYSFGI</sequence>
<dbReference type="InterPro" id="IPR013815">
    <property type="entry name" value="ATP_grasp_subdomain_1"/>
</dbReference>
<dbReference type="SUPFAM" id="SSF52440">
    <property type="entry name" value="PreATP-grasp domain"/>
    <property type="match status" value="2"/>
</dbReference>
<comment type="similarity">
    <text evidence="3 17">Belongs to the CarB family.</text>
</comment>
<dbReference type="InterPro" id="IPR058047">
    <property type="entry name" value="CPSase_preATP-grasp"/>
</dbReference>
<feature type="binding site" evidence="17">
    <location>
        <position position="837"/>
    </location>
    <ligand>
        <name>ATP</name>
        <dbReference type="ChEBI" id="CHEBI:30616"/>
        <label>2</label>
    </ligand>
</feature>
<dbReference type="InterPro" id="IPR011607">
    <property type="entry name" value="MGS-like_dom"/>
</dbReference>
<dbReference type="RefSeq" id="WP_133629449.1">
    <property type="nucleotide sequence ID" value="NZ_SOAZ01000043.1"/>
</dbReference>
<dbReference type="FunFam" id="3.30.470.20:FF:000001">
    <property type="entry name" value="Carbamoyl-phosphate synthase large chain"/>
    <property type="match status" value="1"/>
</dbReference>
<feature type="binding site" evidence="17">
    <location>
        <position position="784"/>
    </location>
    <ligand>
        <name>ATP</name>
        <dbReference type="ChEBI" id="CHEBI:30616"/>
        <label>2</label>
    </ligand>
</feature>
<feature type="binding site" evidence="17">
    <location>
        <position position="215"/>
    </location>
    <ligand>
        <name>ATP</name>
        <dbReference type="ChEBI" id="CHEBI:30616"/>
        <label>1</label>
    </ligand>
</feature>
<evidence type="ECO:0000256" key="12">
    <source>
        <dbReference type="ARBA" id="ARBA00022975"/>
    </source>
</evidence>
<dbReference type="FunFam" id="3.30.470.20:FF:000026">
    <property type="entry name" value="Carbamoyl-phosphate synthase large chain"/>
    <property type="match status" value="1"/>
</dbReference>
<feature type="binding site" evidence="17">
    <location>
        <position position="300"/>
    </location>
    <ligand>
        <name>Mn(2+)</name>
        <dbReference type="ChEBI" id="CHEBI:29035"/>
        <label>2</label>
    </ligand>
</feature>
<evidence type="ECO:0000256" key="2">
    <source>
        <dbReference type="ARBA" id="ARBA00005077"/>
    </source>
</evidence>
<accession>A0A4R7K4Q6</accession>
<evidence type="ECO:0000256" key="10">
    <source>
        <dbReference type="ARBA" id="ARBA00022840"/>
    </source>
</evidence>
<dbReference type="FunFam" id="3.30.1490.20:FF:000001">
    <property type="entry name" value="Carbamoyl-phosphate synthase large chain"/>
    <property type="match status" value="1"/>
</dbReference>
<dbReference type="InterPro" id="IPR011761">
    <property type="entry name" value="ATP-grasp"/>
</dbReference>
<dbReference type="GO" id="GO:0046872">
    <property type="term" value="F:metal ion binding"/>
    <property type="evidence" value="ECO:0007669"/>
    <property type="project" value="UniProtKB-KW"/>
</dbReference>
<dbReference type="SUPFAM" id="SSF48108">
    <property type="entry name" value="Carbamoyl phosphate synthetase, large subunit connection domain"/>
    <property type="match status" value="1"/>
</dbReference>
<dbReference type="Gene3D" id="3.40.50.1380">
    <property type="entry name" value="Methylglyoxal synthase-like domain"/>
    <property type="match status" value="1"/>
</dbReference>
<dbReference type="FunFam" id="1.10.1030.10:FF:000002">
    <property type="entry name" value="Carbamoyl-phosphate synthase large chain"/>
    <property type="match status" value="1"/>
</dbReference>
<dbReference type="GO" id="GO:0004087">
    <property type="term" value="F:carbamoyl-phosphate synthase (ammonia) activity"/>
    <property type="evidence" value="ECO:0007669"/>
    <property type="project" value="UniProtKB-EC"/>
</dbReference>
<dbReference type="NCBIfam" id="TIGR01369">
    <property type="entry name" value="CPSaseII_lrg"/>
    <property type="match status" value="1"/>
</dbReference>
<evidence type="ECO:0000256" key="4">
    <source>
        <dbReference type="ARBA" id="ARBA00022571"/>
    </source>
</evidence>
<feature type="binding site" evidence="17">
    <location>
        <position position="210"/>
    </location>
    <ligand>
        <name>ATP</name>
        <dbReference type="ChEBI" id="CHEBI:30616"/>
        <label>1</label>
    </ligand>
</feature>
<dbReference type="PROSITE" id="PS51855">
    <property type="entry name" value="MGS"/>
    <property type="match status" value="1"/>
</dbReference>
<evidence type="ECO:0000256" key="13">
    <source>
        <dbReference type="ARBA" id="ARBA00023211"/>
    </source>
</evidence>
<evidence type="ECO:0000256" key="15">
    <source>
        <dbReference type="ARBA" id="ARBA00048816"/>
    </source>
</evidence>
<feature type="binding site" evidence="17">
    <location>
        <position position="837"/>
    </location>
    <ligand>
        <name>Mn(2+)</name>
        <dbReference type="ChEBI" id="CHEBI:29035"/>
        <label>3</label>
    </ligand>
</feature>
<dbReference type="InterPro" id="IPR005483">
    <property type="entry name" value="CPSase_dom"/>
</dbReference>
<feature type="region of interest" description="Carboxyphosphate synthetic domain" evidence="17">
    <location>
        <begin position="1"/>
        <end position="401"/>
    </location>
</feature>
<dbReference type="PANTHER" id="PTHR11405:SF53">
    <property type="entry name" value="CARBAMOYL-PHOSPHATE SYNTHASE [AMMONIA], MITOCHONDRIAL"/>
    <property type="match status" value="1"/>
</dbReference>
<dbReference type="PROSITE" id="PS00867">
    <property type="entry name" value="CPSASE_2"/>
    <property type="match status" value="2"/>
</dbReference>
<keyword evidence="21" id="KW-1185">Reference proteome</keyword>
<dbReference type="EC" id="6.3.4.16" evidence="17"/>
<keyword evidence="13" id="KW-0464">Manganese</keyword>
<dbReference type="AlphaFoldDB" id="A0A4R7K4Q6"/>
<evidence type="ECO:0000256" key="7">
    <source>
        <dbReference type="ARBA" id="ARBA00022723"/>
    </source>
</evidence>
<evidence type="ECO:0000256" key="16">
    <source>
        <dbReference type="ARBA" id="ARBA00060037"/>
    </source>
</evidence>
<dbReference type="GO" id="GO:0006526">
    <property type="term" value="P:L-arginine biosynthetic process"/>
    <property type="evidence" value="ECO:0007669"/>
    <property type="project" value="UniProtKB-UniRule"/>
</dbReference>
<feature type="domain" description="ATP-grasp" evidence="18">
    <location>
        <begin position="675"/>
        <end position="866"/>
    </location>
</feature>
<feature type="binding site" evidence="17">
    <location>
        <position position="298"/>
    </location>
    <ligand>
        <name>Mn(2+)</name>
        <dbReference type="ChEBI" id="CHEBI:29035"/>
        <label>1</label>
    </ligand>
</feature>
<feature type="binding site" evidence="17">
    <location>
        <position position="837"/>
    </location>
    <ligand>
        <name>Mg(2+)</name>
        <dbReference type="ChEBI" id="CHEBI:18420"/>
        <label>3</label>
    </ligand>
</feature>
<feature type="binding site" evidence="17">
    <location>
        <position position="839"/>
    </location>
    <ligand>
        <name>Mg(2+)</name>
        <dbReference type="ChEBI" id="CHEBI:18420"/>
        <label>4</label>
    </ligand>
</feature>
<evidence type="ECO:0000256" key="9">
    <source>
        <dbReference type="ARBA" id="ARBA00022741"/>
    </source>
</evidence>
<name>A0A4R7K4Q6_9CLOT</name>
<comment type="caution">
    <text evidence="20">The sequence shown here is derived from an EMBL/GenBank/DDBJ whole genome shotgun (WGS) entry which is preliminary data.</text>
</comment>